<dbReference type="SUPFAM" id="SSF53756">
    <property type="entry name" value="UDP-Glycosyltransferase/glycogen phosphorylase"/>
    <property type="match status" value="1"/>
</dbReference>
<dbReference type="EMBL" id="CP051177">
    <property type="protein sequence ID" value="QKX49479.1"/>
    <property type="molecule type" value="Genomic_DNA"/>
</dbReference>
<evidence type="ECO:0000259" key="1">
    <source>
        <dbReference type="Pfam" id="PF00534"/>
    </source>
</evidence>
<proteinExistence type="predicted"/>
<protein>
    <submittedName>
        <fullName evidence="2">Glycosyltransferase family 4 protein</fullName>
    </submittedName>
</protein>
<dbReference type="Pfam" id="PF00534">
    <property type="entry name" value="Glycos_transf_1"/>
    <property type="match status" value="1"/>
</dbReference>
<reference evidence="3" key="1">
    <citation type="submission" date="2020-06" db="EMBL/GenBank/DDBJ databases">
        <title>Isolation of Planomicrobium glaciei.</title>
        <authorList>
            <person name="Malisova L."/>
            <person name="Safrankova R."/>
            <person name="Jakubu V."/>
            <person name="Spanelova P."/>
        </authorList>
    </citation>
    <scope>NUCLEOTIDE SEQUENCE [LARGE SCALE GENOMIC DNA]</scope>
    <source>
        <strain evidence="3">NRL-ATB46093</strain>
    </source>
</reference>
<keyword evidence="3" id="KW-1185">Reference proteome</keyword>
<dbReference type="CDD" id="cd03801">
    <property type="entry name" value="GT4_PimA-like"/>
    <property type="match status" value="1"/>
</dbReference>
<dbReference type="InterPro" id="IPR001296">
    <property type="entry name" value="Glyco_trans_1"/>
</dbReference>
<dbReference type="PANTHER" id="PTHR12526">
    <property type="entry name" value="GLYCOSYLTRANSFERASE"/>
    <property type="match status" value="1"/>
</dbReference>
<organism evidence="2 3">
    <name type="scientific">Planococcus glaciei</name>
    <dbReference type="NCBI Taxonomy" id="459472"/>
    <lineage>
        <taxon>Bacteria</taxon>
        <taxon>Bacillati</taxon>
        <taxon>Bacillota</taxon>
        <taxon>Bacilli</taxon>
        <taxon>Bacillales</taxon>
        <taxon>Caryophanaceae</taxon>
        <taxon>Planococcus</taxon>
    </lineage>
</organism>
<name>A0A7H8Q6B0_9BACL</name>
<accession>A0A7H8Q6B0</accession>
<evidence type="ECO:0000313" key="2">
    <source>
        <dbReference type="EMBL" id="QKX49479.1"/>
    </source>
</evidence>
<dbReference type="Gene3D" id="3.40.50.2000">
    <property type="entry name" value="Glycogen Phosphorylase B"/>
    <property type="match status" value="2"/>
</dbReference>
<keyword evidence="2" id="KW-0808">Transferase</keyword>
<dbReference type="AlphaFoldDB" id="A0A7H8Q6B0"/>
<evidence type="ECO:0000313" key="3">
    <source>
        <dbReference type="Proteomes" id="UP000509222"/>
    </source>
</evidence>
<sequence>MTTVVQSFLQHHFSAPIKLTYIATHSERGKLYNSLFFTKSLIRIFFHLIIKRPIIVHVHMSERGSFVRKYIIFRMAKTLRKKVFVHTHGAEFKEYYLSASTVIQKMITGMLKNADKIIALGESWEKTLLQIEPKASTAVLMNSVPIPVNSGRAPDQTFFSILFLAVLIQRKGILDLIAASAQVIQEAKKQRRQVIFHIAGDGELMKRAKKLVADYGLSDSYRFYGWIGEQQKKELLFNADLFVLPSYNEGLPMSILEALSYGIPIISTKVGSINEAVIEGENGYLIEAGDIQALASRMLDIMNSPSSNEMRIASRKLAEDKFSDKQYFEQVEEMYMNSL</sequence>
<feature type="domain" description="Glycosyl transferase family 1" evidence="1">
    <location>
        <begin position="158"/>
        <end position="310"/>
    </location>
</feature>
<gene>
    <name evidence="2" type="ORF">HF394_02165</name>
</gene>
<dbReference type="RefSeq" id="WP_157833108.1">
    <property type="nucleotide sequence ID" value="NZ_CP051177.1"/>
</dbReference>
<dbReference type="GO" id="GO:0016757">
    <property type="term" value="F:glycosyltransferase activity"/>
    <property type="evidence" value="ECO:0007669"/>
    <property type="project" value="InterPro"/>
</dbReference>
<dbReference type="Proteomes" id="UP000509222">
    <property type="component" value="Chromosome"/>
</dbReference>